<dbReference type="AlphaFoldDB" id="A0A1H9JEQ9"/>
<dbReference type="SMART" id="SM00346">
    <property type="entry name" value="HTH_ICLR"/>
    <property type="match status" value="1"/>
</dbReference>
<dbReference type="GO" id="GO:0006355">
    <property type="term" value="P:regulation of DNA-templated transcription"/>
    <property type="evidence" value="ECO:0007669"/>
    <property type="project" value="InterPro"/>
</dbReference>
<accession>A0A1H9JEQ9</accession>
<keyword evidence="4" id="KW-1185">Reference proteome</keyword>
<name>A0A1H9JEQ9_9BURK</name>
<protein>
    <recommendedName>
        <fullName evidence="2">HTH iclR-type domain-containing protein</fullName>
    </recommendedName>
</protein>
<reference evidence="3 4" key="1">
    <citation type="submission" date="2016-10" db="EMBL/GenBank/DDBJ databases">
        <authorList>
            <person name="de Groot N.N."/>
        </authorList>
    </citation>
    <scope>NUCLEOTIDE SEQUENCE [LARGE SCALE GENOMIC DNA]</scope>
    <source>
        <strain evidence="3 4">ATCC 35958</strain>
    </source>
</reference>
<dbReference type="InterPro" id="IPR036388">
    <property type="entry name" value="WH-like_DNA-bd_sf"/>
</dbReference>
<evidence type="ECO:0000259" key="2">
    <source>
        <dbReference type="SMART" id="SM00346"/>
    </source>
</evidence>
<organism evidence="3 4">
    <name type="scientific">Giesbergeria anulus</name>
    <dbReference type="NCBI Taxonomy" id="180197"/>
    <lineage>
        <taxon>Bacteria</taxon>
        <taxon>Pseudomonadati</taxon>
        <taxon>Pseudomonadota</taxon>
        <taxon>Betaproteobacteria</taxon>
        <taxon>Burkholderiales</taxon>
        <taxon>Comamonadaceae</taxon>
        <taxon>Giesbergeria</taxon>
    </lineage>
</organism>
<gene>
    <name evidence="3" type="ORF">SAMN02982919_01376</name>
</gene>
<dbReference type="InterPro" id="IPR036390">
    <property type="entry name" value="WH_DNA-bd_sf"/>
</dbReference>
<dbReference type="InterPro" id="IPR005471">
    <property type="entry name" value="Tscrpt_reg_IclR_N"/>
</dbReference>
<evidence type="ECO:0000313" key="4">
    <source>
        <dbReference type="Proteomes" id="UP000199766"/>
    </source>
</evidence>
<dbReference type="STRING" id="180197.SAMN02982919_01376"/>
<dbReference type="GO" id="GO:0003677">
    <property type="term" value="F:DNA binding"/>
    <property type="evidence" value="ECO:0007669"/>
    <property type="project" value="InterPro"/>
</dbReference>
<feature type="region of interest" description="Disordered" evidence="1">
    <location>
        <begin position="114"/>
        <end position="133"/>
    </location>
</feature>
<evidence type="ECO:0000256" key="1">
    <source>
        <dbReference type="SAM" id="MobiDB-lite"/>
    </source>
</evidence>
<dbReference type="Gene3D" id="1.10.10.10">
    <property type="entry name" value="Winged helix-like DNA-binding domain superfamily/Winged helix DNA-binding domain"/>
    <property type="match status" value="1"/>
</dbReference>
<dbReference type="SUPFAM" id="SSF46785">
    <property type="entry name" value="Winged helix' DNA-binding domain"/>
    <property type="match status" value="1"/>
</dbReference>
<proteinExistence type="predicted"/>
<dbReference type="RefSeq" id="WP_245751306.1">
    <property type="nucleotide sequence ID" value="NZ_FOGD01000002.1"/>
</dbReference>
<dbReference type="EMBL" id="FOGD01000002">
    <property type="protein sequence ID" value="SEQ85278.1"/>
    <property type="molecule type" value="Genomic_DNA"/>
</dbReference>
<dbReference type="Proteomes" id="UP000199766">
    <property type="component" value="Unassembled WGS sequence"/>
</dbReference>
<feature type="domain" description="HTH iclR-type" evidence="2">
    <location>
        <begin position="13"/>
        <end position="101"/>
    </location>
</feature>
<sequence length="133" mass="14254">MASATNESAATLAGPIRKTCELFRLLAGHEVLGLAPGEIAKGLDVAPSWVSQNLPALASTGFVEQVAHTKRWRLGVQFVRIAVTVGSNLNAAKRQLDDLSQRYSVPVGDAAGIDQRYRPHSHSAEALAERTPR</sequence>
<evidence type="ECO:0000313" key="3">
    <source>
        <dbReference type="EMBL" id="SEQ85278.1"/>
    </source>
</evidence>